<feature type="transmembrane region" description="Helical" evidence="6">
    <location>
        <begin position="20"/>
        <end position="41"/>
    </location>
</feature>
<dbReference type="PANTHER" id="PTHR32089">
    <property type="entry name" value="METHYL-ACCEPTING CHEMOTAXIS PROTEIN MCPB"/>
    <property type="match status" value="1"/>
</dbReference>
<reference evidence="9 10" key="1">
    <citation type="submission" date="2021-09" db="EMBL/GenBank/DDBJ databases">
        <title>Isoptericola luteus sp. nov., a novel bacterium isolated from Harbin, the capital city of Heilongjiang province.</title>
        <authorList>
            <person name="Li J."/>
        </authorList>
    </citation>
    <scope>NUCLEOTIDE SEQUENCE [LARGE SCALE GENOMIC DNA]</scope>
    <source>
        <strain evidence="9 10">NEAU-Y5</strain>
    </source>
</reference>
<feature type="transmembrane region" description="Helical" evidence="6">
    <location>
        <begin position="208"/>
        <end position="228"/>
    </location>
</feature>
<keyword evidence="3 5" id="KW-0807">Transducer</keyword>
<accession>A0ABS7ZK59</accession>
<comment type="caution">
    <text evidence="9">The sequence shown here is derived from an EMBL/GenBank/DDBJ whole genome shotgun (WGS) entry which is preliminary data.</text>
</comment>
<dbReference type="PROSITE" id="PS50111">
    <property type="entry name" value="CHEMOTAXIS_TRANSDUC_2"/>
    <property type="match status" value="1"/>
</dbReference>
<dbReference type="Pfam" id="PF00015">
    <property type="entry name" value="MCPsignal"/>
    <property type="match status" value="1"/>
</dbReference>
<dbReference type="InterPro" id="IPR004090">
    <property type="entry name" value="Chemotax_Me-accpt_rcpt"/>
</dbReference>
<dbReference type="PROSITE" id="PS50885">
    <property type="entry name" value="HAMP"/>
    <property type="match status" value="1"/>
</dbReference>
<evidence type="ECO:0000256" key="6">
    <source>
        <dbReference type="SAM" id="Phobius"/>
    </source>
</evidence>
<feature type="domain" description="Methyl-accepting transducer" evidence="7">
    <location>
        <begin position="288"/>
        <end position="531"/>
    </location>
</feature>
<dbReference type="RefSeq" id="WP_225566989.1">
    <property type="nucleotide sequence ID" value="NZ_JAIXCQ010000024.1"/>
</dbReference>
<name>A0ABS7ZK59_9MICO</name>
<dbReference type="Proteomes" id="UP001319870">
    <property type="component" value="Unassembled WGS sequence"/>
</dbReference>
<dbReference type="SUPFAM" id="SSF58104">
    <property type="entry name" value="Methyl-accepting chemotaxis protein (MCP) signaling domain"/>
    <property type="match status" value="1"/>
</dbReference>
<dbReference type="PRINTS" id="PR00260">
    <property type="entry name" value="CHEMTRNSDUCR"/>
</dbReference>
<keyword evidence="6" id="KW-0472">Membrane</keyword>
<protein>
    <submittedName>
        <fullName evidence="9">Methyl-accepting chemotaxis protein</fullName>
    </submittedName>
</protein>
<gene>
    <name evidence="9" type="ORF">LEP48_18265</name>
</gene>
<evidence type="ECO:0000256" key="2">
    <source>
        <dbReference type="ARBA" id="ARBA00022989"/>
    </source>
</evidence>
<evidence type="ECO:0000259" key="8">
    <source>
        <dbReference type="PROSITE" id="PS50885"/>
    </source>
</evidence>
<comment type="similarity">
    <text evidence="4">Belongs to the methyl-accepting chemotaxis (MCP) protein family.</text>
</comment>
<evidence type="ECO:0000313" key="10">
    <source>
        <dbReference type="Proteomes" id="UP001319870"/>
    </source>
</evidence>
<dbReference type="InterPro" id="IPR003660">
    <property type="entry name" value="HAMP_dom"/>
</dbReference>
<organism evidence="9 10">
    <name type="scientific">Isoptericola luteus</name>
    <dbReference type="NCBI Taxonomy" id="2879484"/>
    <lineage>
        <taxon>Bacteria</taxon>
        <taxon>Bacillati</taxon>
        <taxon>Actinomycetota</taxon>
        <taxon>Actinomycetes</taxon>
        <taxon>Micrococcales</taxon>
        <taxon>Promicromonosporaceae</taxon>
        <taxon>Isoptericola</taxon>
    </lineage>
</organism>
<evidence type="ECO:0000313" key="9">
    <source>
        <dbReference type="EMBL" id="MCA5895273.1"/>
    </source>
</evidence>
<evidence type="ECO:0000256" key="3">
    <source>
        <dbReference type="ARBA" id="ARBA00023224"/>
    </source>
</evidence>
<keyword evidence="2 6" id="KW-1133">Transmembrane helix</keyword>
<dbReference type="EMBL" id="JAIXCQ010000024">
    <property type="protein sequence ID" value="MCA5895273.1"/>
    <property type="molecule type" value="Genomic_DNA"/>
</dbReference>
<feature type="domain" description="HAMP" evidence="8">
    <location>
        <begin position="231"/>
        <end position="283"/>
    </location>
</feature>
<keyword evidence="1 6" id="KW-0812">Transmembrane</keyword>
<evidence type="ECO:0000256" key="5">
    <source>
        <dbReference type="PROSITE-ProRule" id="PRU00284"/>
    </source>
</evidence>
<keyword evidence="10" id="KW-1185">Reference proteome</keyword>
<proteinExistence type="inferred from homology"/>
<evidence type="ECO:0000259" key="7">
    <source>
        <dbReference type="PROSITE" id="PS50111"/>
    </source>
</evidence>
<evidence type="ECO:0000256" key="4">
    <source>
        <dbReference type="ARBA" id="ARBA00029447"/>
    </source>
</evidence>
<dbReference type="Gene3D" id="1.10.287.950">
    <property type="entry name" value="Methyl-accepting chemotaxis protein"/>
    <property type="match status" value="1"/>
</dbReference>
<dbReference type="PANTHER" id="PTHR32089:SF112">
    <property type="entry name" value="LYSOZYME-LIKE PROTEIN-RELATED"/>
    <property type="match status" value="1"/>
</dbReference>
<dbReference type="SMART" id="SM00283">
    <property type="entry name" value="MA"/>
    <property type="match status" value="1"/>
</dbReference>
<sequence length="546" mass="56361">MSVTPSGRPAPRRRLTVARRLQLTFGVLVALVVVAVVVGGVSVDRQKGYAQDVQAAEQLGNVAEQAKTLISDATGWQGLYVADTAVYGLEAGLGEDAYNRQGMLDNKEQVYAWLDELEASGTDPQTSQVVSQLRAAWDDFYSWDDQVVEWLQEGTPAGERKAMDSINGGEAGAAYSVIFDLADRTQDVATQRAAAANTAQEEGQARSLAILVGVGVVAVAAGVLLAWWTSRVVVGRVAKVRDVAEALGRGDLTHTSGLLPTDEIGEAGTALDTGIAVVRTVVAEVAGSADALASGSEQLAAVSSQVVAAAEESSAQSGVVASAAEQVSQNVQTVAAGAEQMGASIREIAQNSNEAAKVANRATDRAAATNETVRKLGASSLEIGAVIKVITTIAEQTNLLALNATIEAARAGESGKGFAVVASEVKELAQETAKATEDIARRVEAIQDDASGAVDAIGDITDIIGQINDYQLTIASAVEEQTATTNEMSRGVQESATGASEIAANITGIATAASSTAVAVEQIDGSISDLARVSVDLRARAAEFTY</sequence>
<dbReference type="InterPro" id="IPR004089">
    <property type="entry name" value="MCPsignal_dom"/>
</dbReference>
<evidence type="ECO:0000256" key="1">
    <source>
        <dbReference type="ARBA" id="ARBA00022692"/>
    </source>
</evidence>